<feature type="region of interest" description="Disordered" evidence="12">
    <location>
        <begin position="53"/>
        <end position="77"/>
    </location>
</feature>
<dbReference type="PANTHER" id="PTHR32552:SF90">
    <property type="entry name" value="METAL-PSEUDOPALINE RECEPTOR CNTO"/>
    <property type="match status" value="1"/>
</dbReference>
<keyword evidence="3 10" id="KW-0813">Transport</keyword>
<evidence type="ECO:0000256" key="12">
    <source>
        <dbReference type="SAM" id="MobiDB-lite"/>
    </source>
</evidence>
<accession>A0ABN4I1X8</accession>
<evidence type="ECO:0000256" key="8">
    <source>
        <dbReference type="ARBA" id="ARBA00023170"/>
    </source>
</evidence>
<evidence type="ECO:0000256" key="7">
    <source>
        <dbReference type="ARBA" id="ARBA00023136"/>
    </source>
</evidence>
<evidence type="ECO:0000256" key="2">
    <source>
        <dbReference type="ARBA" id="ARBA00009810"/>
    </source>
</evidence>
<dbReference type="InterPro" id="IPR037066">
    <property type="entry name" value="Plug_dom_sf"/>
</dbReference>
<evidence type="ECO:0000256" key="10">
    <source>
        <dbReference type="PROSITE-ProRule" id="PRU01360"/>
    </source>
</evidence>
<keyword evidence="8" id="KW-0675">Receptor</keyword>
<organism evidence="16 17">
    <name type="scientific">Herbaspirillum hiltneri N3</name>
    <dbReference type="NCBI Taxonomy" id="1262470"/>
    <lineage>
        <taxon>Bacteria</taxon>
        <taxon>Pseudomonadati</taxon>
        <taxon>Pseudomonadota</taxon>
        <taxon>Betaproteobacteria</taxon>
        <taxon>Burkholderiales</taxon>
        <taxon>Oxalobacteraceae</taxon>
        <taxon>Herbaspirillum</taxon>
    </lineage>
</organism>
<evidence type="ECO:0000256" key="6">
    <source>
        <dbReference type="ARBA" id="ARBA00023077"/>
    </source>
</evidence>
<dbReference type="CDD" id="cd01347">
    <property type="entry name" value="ligand_gated_channel"/>
    <property type="match status" value="1"/>
</dbReference>
<evidence type="ECO:0000256" key="9">
    <source>
        <dbReference type="ARBA" id="ARBA00023237"/>
    </source>
</evidence>
<dbReference type="InterPro" id="IPR000531">
    <property type="entry name" value="Beta-barrel_TonB"/>
</dbReference>
<dbReference type="Gene3D" id="2.40.170.20">
    <property type="entry name" value="TonB-dependent receptor, beta-barrel domain"/>
    <property type="match status" value="1"/>
</dbReference>
<keyword evidence="9 10" id="KW-0998">Cell outer membrane</keyword>
<dbReference type="SUPFAM" id="SSF56935">
    <property type="entry name" value="Porins"/>
    <property type="match status" value="1"/>
</dbReference>
<name>A0ABN4I1X8_9BURK</name>
<dbReference type="InterPro" id="IPR010105">
    <property type="entry name" value="TonB_sidphr_rcpt"/>
</dbReference>
<dbReference type="InterPro" id="IPR012910">
    <property type="entry name" value="Plug_dom"/>
</dbReference>
<dbReference type="EMBL" id="CP011409">
    <property type="protein sequence ID" value="AKZ65005.1"/>
    <property type="molecule type" value="Genomic_DNA"/>
</dbReference>
<feature type="signal peptide" evidence="13">
    <location>
        <begin position="1"/>
        <end position="24"/>
    </location>
</feature>
<keyword evidence="4 10" id="KW-1134">Transmembrane beta strand</keyword>
<reference evidence="17" key="1">
    <citation type="journal article" date="2015" name="Genome Announc.">
        <title>Complete Genome Sequence of Herbaspirillum hiltneri N3 (DSM 17495), Isolated from Surface-Sterilized Wheat Roots.</title>
        <authorList>
            <person name="Guizelini D."/>
            <person name="Saizaki P.M."/>
            <person name="Coimbra N.A."/>
            <person name="Weiss V.A."/>
            <person name="Faoro H."/>
            <person name="Sfeir M.Z."/>
            <person name="Baura V.A."/>
            <person name="Monteiro R.A."/>
            <person name="Chubatsu L.S."/>
            <person name="Souza E.M."/>
            <person name="Cruz L.M."/>
            <person name="Pedrosa F.O."/>
            <person name="Raittz R.T."/>
            <person name="Marchaukoski J.N."/>
            <person name="Steffens M.B."/>
        </authorList>
    </citation>
    <scope>NUCLEOTIDE SEQUENCE [LARGE SCALE GENOMIC DNA]</scope>
    <source>
        <strain evidence="17">N3</strain>
    </source>
</reference>
<comment type="subcellular location">
    <subcellularLocation>
        <location evidence="1 10">Cell outer membrane</location>
        <topology evidence="1 10">Multi-pass membrane protein</topology>
    </subcellularLocation>
</comment>
<dbReference type="PANTHER" id="PTHR32552">
    <property type="entry name" value="FERRICHROME IRON RECEPTOR-RELATED"/>
    <property type="match status" value="1"/>
</dbReference>
<dbReference type="Pfam" id="PF00593">
    <property type="entry name" value="TonB_dep_Rec_b-barrel"/>
    <property type="match status" value="1"/>
</dbReference>
<keyword evidence="7 10" id="KW-0472">Membrane</keyword>
<evidence type="ECO:0000256" key="1">
    <source>
        <dbReference type="ARBA" id="ARBA00004571"/>
    </source>
</evidence>
<evidence type="ECO:0000259" key="15">
    <source>
        <dbReference type="Pfam" id="PF07715"/>
    </source>
</evidence>
<evidence type="ECO:0000313" key="17">
    <source>
        <dbReference type="Proteomes" id="UP000063429"/>
    </source>
</evidence>
<evidence type="ECO:0000256" key="13">
    <source>
        <dbReference type="SAM" id="SignalP"/>
    </source>
</evidence>
<keyword evidence="6 11" id="KW-0798">TonB box</keyword>
<dbReference type="RefSeq" id="WP_053200991.1">
    <property type="nucleotide sequence ID" value="NZ_CP011409.1"/>
</dbReference>
<evidence type="ECO:0000256" key="4">
    <source>
        <dbReference type="ARBA" id="ARBA00022452"/>
    </source>
</evidence>
<dbReference type="InterPro" id="IPR039426">
    <property type="entry name" value="TonB-dep_rcpt-like"/>
</dbReference>
<feature type="chain" id="PRO_5045038636" evidence="13">
    <location>
        <begin position="25"/>
        <end position="715"/>
    </location>
</feature>
<sequence length="715" mass="77261">MKNNAIRFAVLSLVACAQTGYAQAQSTATAAAGASAGSVNPPSSVLQAITVTESSDKEQYRQSRSASATRTDTPLQELPQSVQVVSRQLMDDLHATRMDDVLPYVSGVARQNNFGGLWDNYSVRGFSGNENGGMNILWNGFASNRGYSPPRDVANVERIDFLKGPAAALYGGSEPGGTLNVVTRKPQFKAANALDLSIGSNDFYRSAIDSTGALGDNAAYRLDAAVESKGGSRDNVRSKREFVAPAFTWLLGNHTTLSYEAEFLRQTAPLDRGIVAVNGRLDALPASRFLGEPNDGNIKMDNQNHLFTLEHQFNEQWHLRTGVFHKQGTLDGYSTEASSLRADNATLWRQRRYRDYAWHDTSLQAEIGGKFETGGIGHDILTGVEADRMTLDQRMLRINPGAGAPYAINVGNPVYGQPQPTPLPNTDTAERQTSTALFLQDQLSLAQRWRLLAGVRFDSFRSTPDNRRVGTATRQDKSATSPRLGLTYLATPSLSLYASVGKSFRPNSGSDASGNAFSPETARAAEAGLKYESSDKLAGATLAVFNITKRNVLTVDPANTSYSIAAGEVRSRGIELDFNGKFARHWRITGNLAYTDAAVIKDNTLATGARLINVPRTSGSLLTVYEDVDPRGGVYGVGGGANYVGARTGDAGATFMLPAYVTAKALAYWQLTPAMRLSLDVSNLFNKRYYASSYSSVWIAPGDERAATLGLNVRF</sequence>
<dbReference type="InterPro" id="IPR036942">
    <property type="entry name" value="Beta-barrel_TonB_sf"/>
</dbReference>
<evidence type="ECO:0000256" key="3">
    <source>
        <dbReference type="ARBA" id="ARBA00022448"/>
    </source>
</evidence>
<dbReference type="Gene3D" id="2.170.130.10">
    <property type="entry name" value="TonB-dependent receptor, plug domain"/>
    <property type="match status" value="1"/>
</dbReference>
<comment type="similarity">
    <text evidence="2 10 11">Belongs to the TonB-dependent receptor family.</text>
</comment>
<evidence type="ECO:0000256" key="11">
    <source>
        <dbReference type="RuleBase" id="RU003357"/>
    </source>
</evidence>
<dbReference type="PROSITE" id="PS52016">
    <property type="entry name" value="TONB_DEPENDENT_REC_3"/>
    <property type="match status" value="1"/>
</dbReference>
<keyword evidence="17" id="KW-1185">Reference proteome</keyword>
<keyword evidence="5 10" id="KW-0812">Transmembrane</keyword>
<dbReference type="NCBIfam" id="TIGR01783">
    <property type="entry name" value="TonB-siderophor"/>
    <property type="match status" value="1"/>
</dbReference>
<proteinExistence type="inferred from homology"/>
<feature type="compositionally biased region" description="Polar residues" evidence="12">
    <location>
        <begin position="62"/>
        <end position="77"/>
    </location>
</feature>
<evidence type="ECO:0000259" key="14">
    <source>
        <dbReference type="Pfam" id="PF00593"/>
    </source>
</evidence>
<dbReference type="Proteomes" id="UP000063429">
    <property type="component" value="Chromosome"/>
</dbReference>
<feature type="domain" description="TonB-dependent receptor plug" evidence="15">
    <location>
        <begin position="75"/>
        <end position="178"/>
    </location>
</feature>
<keyword evidence="13" id="KW-0732">Signal</keyword>
<feature type="domain" description="TonB-dependent receptor-like beta-barrel" evidence="14">
    <location>
        <begin position="249"/>
        <end position="684"/>
    </location>
</feature>
<dbReference type="Pfam" id="PF07715">
    <property type="entry name" value="Plug"/>
    <property type="match status" value="1"/>
</dbReference>
<protein>
    <submittedName>
        <fullName evidence="16">Membrane protein</fullName>
    </submittedName>
</protein>
<evidence type="ECO:0000256" key="5">
    <source>
        <dbReference type="ARBA" id="ARBA00022692"/>
    </source>
</evidence>
<gene>
    <name evidence="16" type="ORF">F506_22185</name>
</gene>
<evidence type="ECO:0000313" key="16">
    <source>
        <dbReference type="EMBL" id="AKZ65005.1"/>
    </source>
</evidence>